<evidence type="ECO:0000313" key="2">
    <source>
        <dbReference type="EMBL" id="PIQ89678.1"/>
    </source>
</evidence>
<dbReference type="Gene3D" id="1.10.10.60">
    <property type="entry name" value="Homeodomain-like"/>
    <property type="match status" value="1"/>
</dbReference>
<organism evidence="2 3">
    <name type="scientific">Candidatus Ghiorseimicrobium undicola</name>
    <dbReference type="NCBI Taxonomy" id="1974746"/>
    <lineage>
        <taxon>Bacteria</taxon>
        <taxon>Pseudomonadati</taxon>
        <taxon>Candidatus Omnitrophota</taxon>
        <taxon>Candidatus Ghiorseimicrobium</taxon>
    </lineage>
</organism>
<dbReference type="InterPro" id="IPR013324">
    <property type="entry name" value="RNA_pol_sigma_r3/r4-like"/>
</dbReference>
<comment type="similarity">
    <text evidence="1">Belongs to the UPF0251 family.</text>
</comment>
<gene>
    <name evidence="2" type="ORF">COV72_01830</name>
</gene>
<sequence length="99" mass="11189">MRPKKTRWIKCDPGERCFVPQSKAKSVREPESILLNLDEFEVLRLSHLAGYSQAKIAKEIRIHQSTISRILASAHKKITAALVDIKGIKVEGGCCKFRD</sequence>
<proteinExistence type="inferred from homology"/>
<name>A0A2H0LZ60_9BACT</name>
<dbReference type="InterPro" id="IPR002852">
    <property type="entry name" value="UPF0251"/>
</dbReference>
<reference evidence="2 3" key="1">
    <citation type="submission" date="2017-09" db="EMBL/GenBank/DDBJ databases">
        <title>Depth-based differentiation of microbial function through sediment-hosted aquifers and enrichment of novel symbionts in the deep terrestrial subsurface.</title>
        <authorList>
            <person name="Probst A.J."/>
            <person name="Ladd B."/>
            <person name="Jarett J.K."/>
            <person name="Geller-Mcgrath D.E."/>
            <person name="Sieber C.M."/>
            <person name="Emerson J.B."/>
            <person name="Anantharaman K."/>
            <person name="Thomas B.C."/>
            <person name="Malmstrom R."/>
            <person name="Stieglmeier M."/>
            <person name="Klingl A."/>
            <person name="Woyke T."/>
            <person name="Ryan C.M."/>
            <person name="Banfield J.F."/>
        </authorList>
    </citation>
    <scope>NUCLEOTIDE SEQUENCE [LARGE SCALE GENOMIC DNA]</scope>
    <source>
        <strain evidence="2">CG11_big_fil_rev_8_21_14_0_20_42_13</strain>
    </source>
</reference>
<dbReference type="Proteomes" id="UP000229641">
    <property type="component" value="Unassembled WGS sequence"/>
</dbReference>
<dbReference type="EMBL" id="PCWA01000026">
    <property type="protein sequence ID" value="PIQ89678.1"/>
    <property type="molecule type" value="Genomic_DNA"/>
</dbReference>
<dbReference type="SUPFAM" id="SSF88659">
    <property type="entry name" value="Sigma3 and sigma4 domains of RNA polymerase sigma factors"/>
    <property type="match status" value="1"/>
</dbReference>
<accession>A0A2H0LZ60</accession>
<dbReference type="AlphaFoldDB" id="A0A2H0LZ60"/>
<dbReference type="Pfam" id="PF02001">
    <property type="entry name" value="DUF134"/>
    <property type="match status" value="1"/>
</dbReference>
<comment type="caution">
    <text evidence="2">The sequence shown here is derived from an EMBL/GenBank/DDBJ whole genome shotgun (WGS) entry which is preliminary data.</text>
</comment>
<dbReference type="PANTHER" id="PTHR37478">
    <property type="match status" value="1"/>
</dbReference>
<dbReference type="PANTHER" id="PTHR37478:SF2">
    <property type="entry name" value="UPF0251 PROTEIN TK0562"/>
    <property type="match status" value="1"/>
</dbReference>
<evidence type="ECO:0000256" key="1">
    <source>
        <dbReference type="ARBA" id="ARBA00009350"/>
    </source>
</evidence>
<protein>
    <submittedName>
        <fullName evidence="2">Uncharacterized protein</fullName>
    </submittedName>
</protein>
<evidence type="ECO:0000313" key="3">
    <source>
        <dbReference type="Proteomes" id="UP000229641"/>
    </source>
</evidence>